<dbReference type="RefSeq" id="WP_084471244.1">
    <property type="nucleotide sequence ID" value="NZ_JAAXOO010000009.1"/>
</dbReference>
<evidence type="ECO:0000313" key="1">
    <source>
        <dbReference type="EMBL" id="NKY37500.1"/>
    </source>
</evidence>
<dbReference type="GO" id="GO:0009306">
    <property type="term" value="P:protein secretion"/>
    <property type="evidence" value="ECO:0007669"/>
    <property type="project" value="InterPro"/>
</dbReference>
<gene>
    <name evidence="1" type="ORF">HGA13_31195</name>
</gene>
<sequence length="131" mass="14477">MVDAIVEHMAVSDGEISLCSRGLELVYEFKVEPDDLDESARHLWRLGQENSRTVSYAEKWLNVQESGGLILTPVLDRLQEVCEELKSNYERLGSVTDSSATELTDAAAMYRNTDNSTAADLDRTYSAGGGK</sequence>
<dbReference type="InterPro" id="IPR022536">
    <property type="entry name" value="EspC"/>
</dbReference>
<dbReference type="AlphaFoldDB" id="A0A846XRS4"/>
<comment type="caution">
    <text evidence="1">The sequence shown here is derived from an EMBL/GenBank/DDBJ whole genome shotgun (WGS) entry which is preliminary data.</text>
</comment>
<dbReference type="Pfam" id="PF10824">
    <property type="entry name" value="T7SS_ESX_EspC"/>
    <property type="match status" value="1"/>
</dbReference>
<evidence type="ECO:0000313" key="2">
    <source>
        <dbReference type="Proteomes" id="UP000565715"/>
    </source>
</evidence>
<evidence type="ECO:0008006" key="3">
    <source>
        <dbReference type="Google" id="ProtNLM"/>
    </source>
</evidence>
<dbReference type="EMBL" id="JAAXOO010000009">
    <property type="protein sequence ID" value="NKY37500.1"/>
    <property type="molecule type" value="Genomic_DNA"/>
</dbReference>
<keyword evidence="2" id="KW-1185">Reference proteome</keyword>
<accession>A0A846XRS4</accession>
<dbReference type="Proteomes" id="UP000565715">
    <property type="component" value="Unassembled WGS sequence"/>
</dbReference>
<reference evidence="1 2" key="1">
    <citation type="submission" date="2020-04" db="EMBL/GenBank/DDBJ databases">
        <title>MicrobeNet Type strains.</title>
        <authorList>
            <person name="Nicholson A.C."/>
        </authorList>
    </citation>
    <scope>NUCLEOTIDE SEQUENCE [LARGE SCALE GENOMIC DNA]</scope>
    <source>
        <strain evidence="1 2">DSM 45078</strain>
    </source>
</reference>
<proteinExistence type="predicted"/>
<name>A0A846XRS4_9NOCA</name>
<protein>
    <recommendedName>
        <fullName evidence="3">Excreted virulence factor EspC (Type VII ESX diderm)</fullName>
    </recommendedName>
</protein>
<organism evidence="1 2">
    <name type="scientific">Nocardia speluncae</name>
    <dbReference type="NCBI Taxonomy" id="419477"/>
    <lineage>
        <taxon>Bacteria</taxon>
        <taxon>Bacillati</taxon>
        <taxon>Actinomycetota</taxon>
        <taxon>Actinomycetes</taxon>
        <taxon>Mycobacteriales</taxon>
        <taxon>Nocardiaceae</taxon>
        <taxon>Nocardia</taxon>
    </lineage>
</organism>